<proteinExistence type="predicted"/>
<evidence type="ECO:0000256" key="3">
    <source>
        <dbReference type="ARBA" id="ARBA00023242"/>
    </source>
</evidence>
<keyword evidence="3" id="KW-0539">Nucleus</keyword>
<reference evidence="9 10" key="1">
    <citation type="submission" date="2016-10" db="EMBL/GenBank/DDBJ databases">
        <authorList>
            <person name="de Groot N.N."/>
        </authorList>
    </citation>
    <scope>NUCLEOTIDE SEQUENCE [LARGE SCALE GENOMIC DNA]</scope>
    <source>
        <strain evidence="9 10">CBS 141442</strain>
    </source>
</reference>
<comment type="subcellular location">
    <subcellularLocation>
        <location evidence="1">Nucleus</location>
    </subcellularLocation>
</comment>
<dbReference type="OrthoDB" id="29098at2759"/>
<protein>
    <recommendedName>
        <fullName evidence="2">Ribonuclease H2 subunit B</fullName>
    </recommendedName>
    <alternativeName>
        <fullName evidence="5">Ribonuclease HI subunit B</fullName>
    </alternativeName>
</protein>
<dbReference type="InterPro" id="IPR041195">
    <property type="entry name" value="Rnh202_N"/>
</dbReference>
<dbReference type="Pfam" id="PF17745">
    <property type="entry name" value="Ydr279_N"/>
    <property type="match status" value="1"/>
</dbReference>
<dbReference type="AlphaFoldDB" id="A0A1L0DZV7"/>
<dbReference type="STRING" id="45354.A0A1L0DZV7"/>
<dbReference type="Proteomes" id="UP000182334">
    <property type="component" value="Chromosome VII"/>
</dbReference>
<dbReference type="GO" id="GO:0005654">
    <property type="term" value="C:nucleoplasm"/>
    <property type="evidence" value="ECO:0007669"/>
    <property type="project" value="TreeGrafter"/>
</dbReference>
<feature type="domain" description="Rnh202 triple barrel" evidence="8">
    <location>
        <begin position="52"/>
        <end position="135"/>
    </location>
</feature>
<accession>A0A1L0DZV7</accession>
<dbReference type="InterPro" id="IPR040456">
    <property type="entry name" value="RNase_H2_suB"/>
</dbReference>
<evidence type="ECO:0000256" key="6">
    <source>
        <dbReference type="SAM" id="SignalP"/>
    </source>
</evidence>
<feature type="signal peptide" evidence="6">
    <location>
        <begin position="1"/>
        <end position="16"/>
    </location>
</feature>
<keyword evidence="6" id="KW-0732">Signal</keyword>
<evidence type="ECO:0000259" key="8">
    <source>
        <dbReference type="Pfam" id="PF17745"/>
    </source>
</evidence>
<feature type="domain" description="Ribonuclease H2 subunit B wHTH" evidence="7">
    <location>
        <begin position="138"/>
        <end position="269"/>
    </location>
</feature>
<dbReference type="EMBL" id="LT635762">
    <property type="protein sequence ID" value="SGZ57830.1"/>
    <property type="molecule type" value="Genomic_DNA"/>
</dbReference>
<dbReference type="PANTHER" id="PTHR13383:SF11">
    <property type="entry name" value="RIBONUCLEASE H2 SUBUNIT B"/>
    <property type="match status" value="1"/>
</dbReference>
<evidence type="ECO:0000256" key="2">
    <source>
        <dbReference type="ARBA" id="ARBA00019062"/>
    </source>
</evidence>
<dbReference type="PANTHER" id="PTHR13383">
    <property type="entry name" value="RIBONUCLEASE H2 SUBUNIT B"/>
    <property type="match status" value="1"/>
</dbReference>
<evidence type="ECO:0000256" key="4">
    <source>
        <dbReference type="ARBA" id="ARBA00024778"/>
    </source>
</evidence>
<evidence type="ECO:0000256" key="5">
    <source>
        <dbReference type="ARBA" id="ARBA00033464"/>
    </source>
</evidence>
<evidence type="ECO:0000256" key="1">
    <source>
        <dbReference type="ARBA" id="ARBA00004123"/>
    </source>
</evidence>
<dbReference type="InterPro" id="IPR019024">
    <property type="entry name" value="RNase_H2_suB_wHTH"/>
</dbReference>
<name>A0A1L0DZV7_9ASCO</name>
<organism evidence="9 10">
    <name type="scientific">Sungouiella intermedia</name>
    <dbReference type="NCBI Taxonomy" id="45354"/>
    <lineage>
        <taxon>Eukaryota</taxon>
        <taxon>Fungi</taxon>
        <taxon>Dikarya</taxon>
        <taxon>Ascomycota</taxon>
        <taxon>Saccharomycotina</taxon>
        <taxon>Pichiomycetes</taxon>
        <taxon>Metschnikowiaceae</taxon>
        <taxon>Sungouiella</taxon>
    </lineage>
</organism>
<feature type="chain" id="PRO_5013289893" description="Ribonuclease H2 subunit B" evidence="6">
    <location>
        <begin position="17"/>
        <end position="345"/>
    </location>
</feature>
<gene>
    <name evidence="9" type="ORF">SAMEA4029010_CIC11G00000001525</name>
</gene>
<evidence type="ECO:0000313" key="9">
    <source>
        <dbReference type="EMBL" id="SGZ57830.1"/>
    </source>
</evidence>
<dbReference type="Gene3D" id="1.10.20.120">
    <property type="match status" value="1"/>
</dbReference>
<evidence type="ECO:0000313" key="10">
    <source>
        <dbReference type="Proteomes" id="UP000182334"/>
    </source>
</evidence>
<keyword evidence="10" id="KW-1185">Reference proteome</keyword>
<dbReference type="GO" id="GO:0032299">
    <property type="term" value="C:ribonuclease H2 complex"/>
    <property type="evidence" value="ECO:0007669"/>
    <property type="project" value="InterPro"/>
</dbReference>
<sequence length="345" mass="39159">MYLMMLFLKAPHLCRACMTYLWHLTSAQRIRTVRVKLKVNDMEFDAGVKLILLPKEHSSFDIISLPLGDTQKKLLATSEQLYELREVHGSSEYDAHPEPRLPSGGPVKSIILESKDSNQGAILKDPTLTTCTPFNIVYYVLNAMYIQKDNYTTRYQTLDDILDDLRLSPCHDTLFMKIKQCLTLICTSIQENGDEFFKLSIEKAFRYISTKVEVLKNLLTNSPNFVLTGNIRATLCVSGETPAPEIVDLQTTRYCIDMIFGSYLSESVKCDYLEHMLVDYSSLNSYFKEIESKKRVLAAIEDNMESVVLITKKAKTKSTKGKNTRKPVKKVPIGKGALDSFFGKT</sequence>
<dbReference type="Pfam" id="PF09468">
    <property type="entry name" value="RNase_H2-Ydr279"/>
    <property type="match status" value="1"/>
</dbReference>
<dbReference type="GO" id="GO:0006401">
    <property type="term" value="P:RNA catabolic process"/>
    <property type="evidence" value="ECO:0007669"/>
    <property type="project" value="TreeGrafter"/>
</dbReference>
<evidence type="ECO:0000259" key="7">
    <source>
        <dbReference type="Pfam" id="PF09468"/>
    </source>
</evidence>
<comment type="function">
    <text evidence="4">Non catalytic subunit of RNase H2, an endonuclease that specifically degrades the RNA of RNA:DNA hybrids. Participates in DNA replication, possibly by mediating the removal of lagging-strand Okazaki fragment RNA primers during DNA replication. Mediates the excision of single ribonucleotides from DNA:RNA duplexes.</text>
</comment>